<keyword evidence="1" id="KW-0695">RNA-directed DNA polymerase</keyword>
<comment type="caution">
    <text evidence="1">The sequence shown here is derived from an EMBL/GenBank/DDBJ whole genome shotgun (WGS) entry which is preliminary data.</text>
</comment>
<dbReference type="GO" id="GO:0003964">
    <property type="term" value="F:RNA-directed DNA polymerase activity"/>
    <property type="evidence" value="ECO:0007669"/>
    <property type="project" value="UniProtKB-KW"/>
</dbReference>
<reference evidence="1" key="1">
    <citation type="submission" date="2020-08" db="EMBL/GenBank/DDBJ databases">
        <title>Multicomponent nature underlies the extraordinary mechanical properties of spider dragline silk.</title>
        <authorList>
            <person name="Kono N."/>
            <person name="Nakamura H."/>
            <person name="Mori M."/>
            <person name="Yoshida Y."/>
            <person name="Ohtoshi R."/>
            <person name="Malay A.D."/>
            <person name="Moran D.A.P."/>
            <person name="Tomita M."/>
            <person name="Numata K."/>
            <person name="Arakawa K."/>
        </authorList>
    </citation>
    <scope>NUCLEOTIDE SEQUENCE</scope>
</reference>
<organism evidence="1 2">
    <name type="scientific">Nephila pilipes</name>
    <name type="common">Giant wood spider</name>
    <name type="synonym">Nephila maculata</name>
    <dbReference type="NCBI Taxonomy" id="299642"/>
    <lineage>
        <taxon>Eukaryota</taxon>
        <taxon>Metazoa</taxon>
        <taxon>Ecdysozoa</taxon>
        <taxon>Arthropoda</taxon>
        <taxon>Chelicerata</taxon>
        <taxon>Arachnida</taxon>
        <taxon>Araneae</taxon>
        <taxon>Araneomorphae</taxon>
        <taxon>Entelegynae</taxon>
        <taxon>Araneoidea</taxon>
        <taxon>Nephilidae</taxon>
        <taxon>Nephila</taxon>
    </lineage>
</organism>
<gene>
    <name evidence="1" type="ORF">NPIL_123391</name>
</gene>
<dbReference type="OrthoDB" id="6629078at2759"/>
<keyword evidence="2" id="KW-1185">Reference proteome</keyword>
<dbReference type="Proteomes" id="UP000887013">
    <property type="component" value="Unassembled WGS sequence"/>
</dbReference>
<keyword evidence="1" id="KW-0808">Transferase</keyword>
<keyword evidence="1" id="KW-0548">Nucleotidyltransferase</keyword>
<protein>
    <submittedName>
        <fullName evidence="1">Reverse transcriptase domain-containing protein</fullName>
    </submittedName>
</protein>
<sequence>MAHTFRLLASDDLATSCVAAASLRNVVRKKILRDPTPGECADFLNGKKVDEFARGSGDQFLQWTPSTADLFTRLLRDDLKRYFISQLSGFVEQGKTAEGFSQHPASNHFLQAGDFPRFCEWNFIHRARLGCLQLNGTVHFSKRKPRCLKWGYARVMIPHVFNHYLMYFTLFFHVLMPVADGPIGLVTEPPLSRPQELWLRSVPLRLSACGSFSREVLLTAAADLDLLCLRS</sequence>
<dbReference type="AlphaFoldDB" id="A0A8X6M7F4"/>
<evidence type="ECO:0000313" key="2">
    <source>
        <dbReference type="Proteomes" id="UP000887013"/>
    </source>
</evidence>
<dbReference type="EMBL" id="BMAW01041544">
    <property type="protein sequence ID" value="GFS29270.1"/>
    <property type="molecule type" value="Genomic_DNA"/>
</dbReference>
<evidence type="ECO:0000313" key="1">
    <source>
        <dbReference type="EMBL" id="GFS29270.1"/>
    </source>
</evidence>
<accession>A0A8X6M7F4</accession>
<proteinExistence type="predicted"/>
<name>A0A8X6M7F4_NEPPI</name>